<dbReference type="Proteomes" id="UP001153714">
    <property type="component" value="Chromosome 12"/>
</dbReference>
<feature type="region of interest" description="Disordered" evidence="1">
    <location>
        <begin position="577"/>
        <end position="640"/>
    </location>
</feature>
<organism evidence="2 3">
    <name type="scientific">Diatraea saccharalis</name>
    <name type="common">sugarcane borer</name>
    <dbReference type="NCBI Taxonomy" id="40085"/>
    <lineage>
        <taxon>Eukaryota</taxon>
        <taxon>Metazoa</taxon>
        <taxon>Ecdysozoa</taxon>
        <taxon>Arthropoda</taxon>
        <taxon>Hexapoda</taxon>
        <taxon>Insecta</taxon>
        <taxon>Pterygota</taxon>
        <taxon>Neoptera</taxon>
        <taxon>Endopterygota</taxon>
        <taxon>Lepidoptera</taxon>
        <taxon>Glossata</taxon>
        <taxon>Ditrysia</taxon>
        <taxon>Pyraloidea</taxon>
        <taxon>Crambidae</taxon>
        <taxon>Crambinae</taxon>
        <taxon>Diatraea</taxon>
    </lineage>
</organism>
<gene>
    <name evidence="2" type="ORF">DIATSA_LOCUS2338</name>
</gene>
<accession>A0A9N9QVJ5</accession>
<evidence type="ECO:0000313" key="3">
    <source>
        <dbReference type="Proteomes" id="UP001153714"/>
    </source>
</evidence>
<evidence type="ECO:0000256" key="1">
    <source>
        <dbReference type="SAM" id="MobiDB-lite"/>
    </source>
</evidence>
<sequence>MVRELPALTVLYLPESAAVQLTADCGLAGVKKVQCTGNLKREVLLRGLSCGEEDEQSSTPNTGATTSISLSIVSSDNTFTDQDTINDVTTDDAITTEHEDDINQSSTVKPTEYPYHKYPSLSETAAKQIINNVNRVLINKNIDLDSVHNNLQSNNIPKLYGNDNFLPSDLSEKLEDETHKQHKILHDEIARHGNFETIFTQPTDHFVPPLVMAKAKISDDMTVLSLEEKHAQQIAEQRYSKHIHEDSFASESQVMASSMVKDEMNYTKNDDRPLITTTTATTFKGDIKKEVLKTIVPKKYNDKYYGLKTKNSKAMEYKSTKNDKVTEKISASTKSQLNEFDSTTLKYGNDDSDQIESEPSIDLTVIIKESNVNDLKLKTSNIVGNIPKIEIIQNDTTITEPEIKLENSKINNDEITQEISVKLPKSSVNNLTLDHEVIKITILKEDNSNETPTVLEVTTKVPVFDDENIKTTTSPPFQNSTDKTLKDTIIQNYSVKNNNTIADKILSETTPLPQTITSTLKLESTDNTITTQTEQPLITTRSTFTTMSSNDSIADIIHNIDANTTELPALQITNTVEQETELREDEYSPESNMTDTSVTIDDFQSPLLSGANEPPHRPNRSRRPQPANRINKFNPFRILG</sequence>
<reference evidence="2" key="1">
    <citation type="submission" date="2021-12" db="EMBL/GenBank/DDBJ databases">
        <authorList>
            <person name="King R."/>
        </authorList>
    </citation>
    <scope>NUCLEOTIDE SEQUENCE</scope>
</reference>
<feature type="compositionally biased region" description="Acidic residues" evidence="1">
    <location>
        <begin position="578"/>
        <end position="588"/>
    </location>
</feature>
<name>A0A9N9QVJ5_9NEOP</name>
<feature type="region of interest" description="Disordered" evidence="1">
    <location>
        <begin position="95"/>
        <end position="114"/>
    </location>
</feature>
<keyword evidence="3" id="KW-1185">Reference proteome</keyword>
<evidence type="ECO:0000313" key="2">
    <source>
        <dbReference type="EMBL" id="CAG9784229.1"/>
    </source>
</evidence>
<dbReference type="EMBL" id="OU893343">
    <property type="protein sequence ID" value="CAG9784229.1"/>
    <property type="molecule type" value="Genomic_DNA"/>
</dbReference>
<dbReference type="AlphaFoldDB" id="A0A9N9QVJ5"/>
<protein>
    <submittedName>
        <fullName evidence="2">Uncharacterized protein</fullName>
    </submittedName>
</protein>
<dbReference type="OrthoDB" id="5858677at2759"/>
<reference evidence="2" key="2">
    <citation type="submission" date="2022-10" db="EMBL/GenBank/DDBJ databases">
        <authorList>
            <consortium name="ENA_rothamsted_submissions"/>
            <consortium name="culmorum"/>
            <person name="King R."/>
        </authorList>
    </citation>
    <scope>NUCLEOTIDE SEQUENCE</scope>
</reference>
<feature type="compositionally biased region" description="Polar residues" evidence="1">
    <location>
        <begin position="589"/>
        <end position="599"/>
    </location>
</feature>
<proteinExistence type="predicted"/>